<dbReference type="PANTHER" id="PTHR31299:SF0">
    <property type="entry name" value="ESTERASE, PUTATIVE (AFU_ORTHOLOGUE AFUA_1G05850)-RELATED"/>
    <property type="match status" value="1"/>
</dbReference>
<evidence type="ECO:0000256" key="1">
    <source>
        <dbReference type="SAM" id="MobiDB-lite"/>
    </source>
</evidence>
<keyword evidence="4" id="KW-1185">Reference proteome</keyword>
<evidence type="ECO:0000256" key="2">
    <source>
        <dbReference type="SAM" id="SignalP"/>
    </source>
</evidence>
<dbReference type="AlphaFoldDB" id="A0A939FLY3"/>
<dbReference type="SUPFAM" id="SSF159501">
    <property type="entry name" value="EreA/ChaN-like"/>
    <property type="match status" value="1"/>
</dbReference>
<feature type="signal peptide" evidence="2">
    <location>
        <begin position="1"/>
        <end position="33"/>
    </location>
</feature>
<feature type="region of interest" description="Disordered" evidence="1">
    <location>
        <begin position="42"/>
        <end position="87"/>
    </location>
</feature>
<dbReference type="RefSeq" id="WP_086570751.1">
    <property type="nucleotide sequence ID" value="NZ_JAFMOF010000002.1"/>
</dbReference>
<reference evidence="3" key="1">
    <citation type="submission" date="2021-03" db="EMBL/GenBank/DDBJ databases">
        <title>Streptomyces strains.</title>
        <authorList>
            <person name="Lund M.B."/>
            <person name="Toerring T."/>
        </authorList>
    </citation>
    <scope>NUCLEOTIDE SEQUENCE</scope>
    <source>
        <strain evidence="3">JCM 4242</strain>
    </source>
</reference>
<gene>
    <name evidence="3" type="ORF">J1792_14770</name>
</gene>
<name>A0A939FLY3_9ACTN</name>
<dbReference type="GO" id="GO:0046677">
    <property type="term" value="P:response to antibiotic"/>
    <property type="evidence" value="ECO:0007669"/>
    <property type="project" value="InterPro"/>
</dbReference>
<dbReference type="Proteomes" id="UP000664781">
    <property type="component" value="Unassembled WGS sequence"/>
</dbReference>
<comment type="caution">
    <text evidence="3">The sequence shown here is derived from an EMBL/GenBank/DDBJ whole genome shotgun (WGS) entry which is preliminary data.</text>
</comment>
<sequence length="476" mass="52759">MAHKAPHLRHRHRTSSALTALLLCAGISAAALAQPAGAQPAAASGADARPAASAAERGATDPLPALTRAAHPLRTTEPGGDLRDLRPLGRMVGDAGVVGMGEATHSSHEFFTNKHRVLRYLVEEKGFTAFALEAPWSTGLRIDDYVVHGKGDPKQIMKEEFQRDYNFWNTREYLDLIQWMRQYNIHHEKKVHFIGDDIGYGGPRLYDDVTGYVARNHPGLRARFAELYRGLRPADGTGVGEHMRGCLQKPLAERKDMADRARRALELLSKQRPGADRAEFDLVVQNARNIAQVAGQYAYDLNDTADVTRAMLYRDEQMAANVAWWREHTGGKVLLSAHNAHVAYRSDDERYPKVQGAFLRDRLGKDYVNVRLTFDAGSFNATTDPEETKIEVCTVGPADPGSNEHTLDRVPYRDYVLDMRTAPAAARAWLNVARPTRNIGTAYPEPLYTTALAPSYDILIHLHRVTAAELLPAATS</sequence>
<dbReference type="CDD" id="cd14728">
    <property type="entry name" value="Ere-like"/>
    <property type="match status" value="1"/>
</dbReference>
<keyword evidence="2" id="KW-0732">Signal</keyword>
<feature type="compositionally biased region" description="Low complexity" evidence="1">
    <location>
        <begin position="42"/>
        <end position="57"/>
    </location>
</feature>
<feature type="chain" id="PRO_5039592879" evidence="2">
    <location>
        <begin position="34"/>
        <end position="476"/>
    </location>
</feature>
<organism evidence="3 4">
    <name type="scientific">Streptomyces triculaminicus</name>
    <dbReference type="NCBI Taxonomy" id="2816232"/>
    <lineage>
        <taxon>Bacteria</taxon>
        <taxon>Bacillati</taxon>
        <taxon>Actinomycetota</taxon>
        <taxon>Actinomycetes</taxon>
        <taxon>Kitasatosporales</taxon>
        <taxon>Streptomycetaceae</taxon>
        <taxon>Streptomyces</taxon>
    </lineage>
</organism>
<dbReference type="EMBL" id="JAFMOF010000002">
    <property type="protein sequence ID" value="MBO0653993.1"/>
    <property type="molecule type" value="Genomic_DNA"/>
</dbReference>
<evidence type="ECO:0000313" key="3">
    <source>
        <dbReference type="EMBL" id="MBO0653993.1"/>
    </source>
</evidence>
<dbReference type="InterPro" id="IPR014622">
    <property type="entry name" value="UCP036794_erythomycin"/>
</dbReference>
<evidence type="ECO:0000313" key="4">
    <source>
        <dbReference type="Proteomes" id="UP000664781"/>
    </source>
</evidence>
<dbReference type="Pfam" id="PF05139">
    <property type="entry name" value="Erythro_esteras"/>
    <property type="match status" value="1"/>
</dbReference>
<dbReference type="PANTHER" id="PTHR31299">
    <property type="entry name" value="ESTERASE, PUTATIVE (AFU_ORTHOLOGUE AFUA_1G05850)-RELATED"/>
    <property type="match status" value="1"/>
</dbReference>
<accession>A0A939FLY3</accession>
<dbReference type="PIRSF" id="PIRSF036794">
    <property type="entry name" value="UCP_erythr_ester"/>
    <property type="match status" value="1"/>
</dbReference>
<dbReference type="Gene3D" id="3.40.1660.10">
    <property type="entry name" value="EreA-like (biosynthetic domain)"/>
    <property type="match status" value="1"/>
</dbReference>
<protein>
    <submittedName>
        <fullName evidence="3">Erythromycin esterase family protein</fullName>
    </submittedName>
</protein>
<proteinExistence type="predicted"/>
<dbReference type="Gene3D" id="3.30.1870.10">
    <property type="entry name" value="EreA-like, domain 2"/>
    <property type="match status" value="1"/>
</dbReference>
<dbReference type="InterPro" id="IPR007815">
    <property type="entry name" value="Emycin_Estase"/>
</dbReference>
<dbReference type="InterPro" id="IPR052036">
    <property type="entry name" value="Hydrolase/PRTase-associated"/>
</dbReference>
<dbReference type="Gene3D" id="1.20.1440.30">
    <property type="entry name" value="Biosynthetic Protein domain"/>
    <property type="match status" value="1"/>
</dbReference>